<sequence>MSIKNAMQQYFRLRIKLAHEGLEFLLKTPVLEEVNPILYDGEINEEGYILWKPVEKNIVHDFIHLEQEMDIHFHQTVIMYFNSYWFAKLNGFYKNYYIELEAVLPNIELNSFEEQLKGYKENHQERLKHIPIGIEGNGMLVVIDNEDGKVKLEDYERGSFETISESIQELISNLRLKR</sequence>
<name>A0A1Y3MKD5_9BACI</name>
<keyword evidence="2" id="KW-0997">Cell inner membrane</keyword>
<dbReference type="Proteomes" id="UP000195321">
    <property type="component" value="Unassembled WGS sequence"/>
</dbReference>
<evidence type="ECO:0000313" key="5">
    <source>
        <dbReference type="Proteomes" id="UP000195321"/>
    </source>
</evidence>
<protein>
    <submittedName>
        <fullName evidence="4">SecY interacting protein Syd</fullName>
    </submittedName>
</protein>
<evidence type="ECO:0000256" key="2">
    <source>
        <dbReference type="ARBA" id="ARBA00022519"/>
    </source>
</evidence>
<comment type="caution">
    <text evidence="4">The sequence shown here is derived from an EMBL/GenBank/DDBJ whole genome shotgun (WGS) entry which is preliminary data.</text>
</comment>
<dbReference type="InterPro" id="IPR009948">
    <property type="entry name" value="Syd"/>
</dbReference>
<proteinExistence type="predicted"/>
<dbReference type="EMBL" id="MWPX01000002">
    <property type="protein sequence ID" value="OUM50284.1"/>
    <property type="molecule type" value="Genomic_DNA"/>
</dbReference>
<dbReference type="CDD" id="cd16323">
    <property type="entry name" value="Syd"/>
    <property type="match status" value="1"/>
</dbReference>
<dbReference type="Pfam" id="PF07348">
    <property type="entry name" value="Syd"/>
    <property type="match status" value="1"/>
</dbReference>
<organism evidence="4 5">
    <name type="scientific">Bacillus pseudomycoides</name>
    <dbReference type="NCBI Taxonomy" id="64104"/>
    <lineage>
        <taxon>Bacteria</taxon>
        <taxon>Bacillati</taxon>
        <taxon>Bacillota</taxon>
        <taxon>Bacilli</taxon>
        <taxon>Bacillales</taxon>
        <taxon>Bacillaceae</taxon>
        <taxon>Bacillus</taxon>
        <taxon>Bacillus cereus group</taxon>
    </lineage>
</organism>
<evidence type="ECO:0000256" key="1">
    <source>
        <dbReference type="ARBA" id="ARBA00022475"/>
    </source>
</evidence>
<reference evidence="4 5" key="1">
    <citation type="submission" date="2017-02" db="EMBL/GenBank/DDBJ databases">
        <title>Bacillus pseudomycoides isolate FSL K6-0042.</title>
        <authorList>
            <person name="Kovac J."/>
        </authorList>
    </citation>
    <scope>NUCLEOTIDE SEQUENCE [LARGE SCALE GENOMIC DNA]</scope>
    <source>
        <strain evidence="4 5">FSL K6-0042</strain>
    </source>
</reference>
<evidence type="ECO:0000313" key="4">
    <source>
        <dbReference type="EMBL" id="OUM50284.1"/>
    </source>
</evidence>
<dbReference type="GO" id="GO:0009898">
    <property type="term" value="C:cytoplasmic side of plasma membrane"/>
    <property type="evidence" value="ECO:0007669"/>
    <property type="project" value="InterPro"/>
</dbReference>
<dbReference type="RefSeq" id="WP_016133056.1">
    <property type="nucleotide sequence ID" value="NZ_JARHXM010000138.1"/>
</dbReference>
<accession>A0A1Y3MKD5</accession>
<dbReference type="InterPro" id="IPR038228">
    <property type="entry name" value="Syd_sf"/>
</dbReference>
<dbReference type="AlphaFoldDB" id="A0A1Y3MKD5"/>
<keyword evidence="3" id="KW-0472">Membrane</keyword>
<keyword evidence="1" id="KW-1003">Cell membrane</keyword>
<evidence type="ECO:0000256" key="3">
    <source>
        <dbReference type="ARBA" id="ARBA00023136"/>
    </source>
</evidence>
<gene>
    <name evidence="4" type="ORF">BW425_04180</name>
</gene>
<dbReference type="Gene3D" id="3.40.1580.20">
    <property type="entry name" value="Syd protein"/>
    <property type="match status" value="1"/>
</dbReference>